<evidence type="ECO:0000259" key="5">
    <source>
        <dbReference type="PROSITE" id="PS01031"/>
    </source>
</evidence>
<feature type="region of interest" description="Disordered" evidence="4">
    <location>
        <begin position="1"/>
        <end position="223"/>
    </location>
</feature>
<evidence type="ECO:0000256" key="1">
    <source>
        <dbReference type="ARBA" id="ARBA00023016"/>
    </source>
</evidence>
<dbReference type="InterPro" id="IPR002068">
    <property type="entry name" value="A-crystallin/Hsp20_dom"/>
</dbReference>
<dbReference type="InterPro" id="IPR008978">
    <property type="entry name" value="HSP20-like_chaperone"/>
</dbReference>
<comment type="caution">
    <text evidence="6">The sequence shown here is derived from an EMBL/GenBank/DDBJ whole genome shotgun (WGS) entry which is preliminary data.</text>
</comment>
<keyword evidence="1 6" id="KW-0346">Stress response</keyword>
<accession>A0A2K1QTV9</accession>
<feature type="compositionally biased region" description="Pro residues" evidence="4">
    <location>
        <begin position="151"/>
        <end position="161"/>
    </location>
</feature>
<proteinExistence type="inferred from homology"/>
<feature type="compositionally biased region" description="Basic and acidic residues" evidence="4">
    <location>
        <begin position="196"/>
        <end position="217"/>
    </location>
</feature>
<reference evidence="6 7" key="1">
    <citation type="submission" date="2017-06" db="EMBL/GenBank/DDBJ databases">
        <title>Draft genome sequence of a variant of Elsinoe murrayae.</title>
        <authorList>
            <person name="Cheng Q."/>
        </authorList>
    </citation>
    <scope>NUCLEOTIDE SEQUENCE [LARGE SCALE GENOMIC DNA]</scope>
    <source>
        <strain evidence="6 7">CQ-2017a</strain>
    </source>
</reference>
<evidence type="ECO:0000256" key="4">
    <source>
        <dbReference type="SAM" id="MobiDB-lite"/>
    </source>
</evidence>
<feature type="compositionally biased region" description="Pro residues" evidence="4">
    <location>
        <begin position="70"/>
        <end position="80"/>
    </location>
</feature>
<comment type="similarity">
    <text evidence="2 3">Belongs to the small heat shock protein (HSP20) family.</text>
</comment>
<dbReference type="Gene3D" id="2.60.40.790">
    <property type="match status" value="1"/>
</dbReference>
<evidence type="ECO:0000313" key="6">
    <source>
        <dbReference type="EMBL" id="PNS18485.1"/>
    </source>
</evidence>
<dbReference type="PANTHER" id="PTHR11527">
    <property type="entry name" value="HEAT-SHOCK PROTEIN 20 FAMILY MEMBER"/>
    <property type="match status" value="1"/>
</dbReference>
<feature type="compositionally biased region" description="Basic residues" evidence="4">
    <location>
        <begin position="170"/>
        <end position="187"/>
    </location>
</feature>
<feature type="domain" description="SHSP" evidence="5">
    <location>
        <begin position="264"/>
        <end position="383"/>
    </location>
</feature>
<dbReference type="Proteomes" id="UP000243797">
    <property type="component" value="Unassembled WGS sequence"/>
</dbReference>
<dbReference type="AlphaFoldDB" id="A0A2K1QTV9"/>
<feature type="compositionally biased region" description="Pro residues" evidence="4">
    <location>
        <begin position="95"/>
        <end position="132"/>
    </location>
</feature>
<dbReference type="EMBL" id="NKHZ01000041">
    <property type="protein sequence ID" value="PNS18485.1"/>
    <property type="molecule type" value="Genomic_DNA"/>
</dbReference>
<sequence length="383" mass="42323">MNFGHPPGGFPWSQFWDEEPGNSRAQPTNADNTPQSHNGDFDDMSEQYQAMLRSWGMPWLNVPHRGGPPHRGPPPFGPPPHHGRPHRGPPRDGSAPPPPPPPGHGGPPPPGPPPPGPPPPGPPPPGPRGPHPPPEHEKPDKDRDEGRSRPRTPPTPGTPPEELPEYPGLPHRHRHHHGRHGKGKQPRHWAGPSWPRDNDADRSRDREHCRAHKDAWNTRHGNGQSPLPFWMNMIMNNAPAEQRKTMEENFANIFNWSEPKASESNTDGFTPEVDIFDKAGSIVIFASLPGAKKSDLDVTYNLTGHSVTISGVVARPDEVDEEMMQALKEGGRKIGYFTKTVTLPGSYIDSDEMTAKLEDGVLRVEIPKPSDSDWEEVKKVPIL</sequence>
<organism evidence="6 7">
    <name type="scientific">Sphaceloma murrayae</name>
    <dbReference type="NCBI Taxonomy" id="2082308"/>
    <lineage>
        <taxon>Eukaryota</taxon>
        <taxon>Fungi</taxon>
        <taxon>Dikarya</taxon>
        <taxon>Ascomycota</taxon>
        <taxon>Pezizomycotina</taxon>
        <taxon>Dothideomycetes</taxon>
        <taxon>Dothideomycetidae</taxon>
        <taxon>Myriangiales</taxon>
        <taxon>Elsinoaceae</taxon>
        <taxon>Sphaceloma</taxon>
    </lineage>
</organism>
<dbReference type="SUPFAM" id="SSF49764">
    <property type="entry name" value="HSP20-like chaperones"/>
    <property type="match status" value="1"/>
</dbReference>
<dbReference type="OrthoDB" id="5511210at2759"/>
<protein>
    <submittedName>
        <fullName evidence="6">Heat shock protein 16</fullName>
    </submittedName>
</protein>
<keyword evidence="7" id="KW-1185">Reference proteome</keyword>
<evidence type="ECO:0000313" key="7">
    <source>
        <dbReference type="Proteomes" id="UP000243797"/>
    </source>
</evidence>
<evidence type="ECO:0000256" key="3">
    <source>
        <dbReference type="RuleBase" id="RU003616"/>
    </source>
</evidence>
<evidence type="ECO:0000256" key="2">
    <source>
        <dbReference type="PROSITE-ProRule" id="PRU00285"/>
    </source>
</evidence>
<dbReference type="PROSITE" id="PS01031">
    <property type="entry name" value="SHSP"/>
    <property type="match status" value="1"/>
</dbReference>
<gene>
    <name evidence="6" type="ORF">CAC42_6302</name>
</gene>
<name>A0A2K1QTV9_9PEZI</name>
<dbReference type="InParanoid" id="A0A2K1QTV9"/>
<dbReference type="STRING" id="2082308.A0A2K1QTV9"/>
<dbReference type="Pfam" id="PF00011">
    <property type="entry name" value="HSP20"/>
    <property type="match status" value="1"/>
</dbReference>
<feature type="compositionally biased region" description="Basic and acidic residues" evidence="4">
    <location>
        <begin position="133"/>
        <end position="148"/>
    </location>
</feature>
<dbReference type="CDD" id="cd06464">
    <property type="entry name" value="ACD_sHsps-like"/>
    <property type="match status" value="1"/>
</dbReference>
<feature type="compositionally biased region" description="Polar residues" evidence="4">
    <location>
        <begin position="23"/>
        <end position="38"/>
    </location>
</feature>
<dbReference type="InterPro" id="IPR031107">
    <property type="entry name" value="Small_HSP"/>
</dbReference>